<name>A0A1A8HC90_9TELE</name>
<gene>
    <name evidence="2" type="primary">Nfu_g_1_013916</name>
</gene>
<feature type="non-terminal residue" evidence="2">
    <location>
        <position position="86"/>
    </location>
</feature>
<evidence type="ECO:0000256" key="1">
    <source>
        <dbReference type="SAM" id="MobiDB-lite"/>
    </source>
</evidence>
<feature type="non-terminal residue" evidence="2">
    <location>
        <position position="1"/>
    </location>
</feature>
<dbReference type="EMBL" id="HAEC01012765">
    <property type="protein sequence ID" value="SBQ80982.1"/>
    <property type="molecule type" value="Transcribed_RNA"/>
</dbReference>
<organism evidence="2">
    <name type="scientific">Nothobranchius korthausae</name>
    <dbReference type="NCBI Taxonomy" id="1143690"/>
    <lineage>
        <taxon>Eukaryota</taxon>
        <taxon>Metazoa</taxon>
        <taxon>Chordata</taxon>
        <taxon>Craniata</taxon>
        <taxon>Vertebrata</taxon>
        <taxon>Euteleostomi</taxon>
        <taxon>Actinopterygii</taxon>
        <taxon>Neopterygii</taxon>
        <taxon>Teleostei</taxon>
        <taxon>Neoteleostei</taxon>
        <taxon>Acanthomorphata</taxon>
        <taxon>Ovalentaria</taxon>
        <taxon>Atherinomorphae</taxon>
        <taxon>Cyprinodontiformes</taxon>
        <taxon>Nothobranchiidae</taxon>
        <taxon>Nothobranchius</taxon>
    </lineage>
</organism>
<dbReference type="AlphaFoldDB" id="A0A1A8HC90"/>
<feature type="region of interest" description="Disordered" evidence="1">
    <location>
        <begin position="33"/>
        <end position="64"/>
    </location>
</feature>
<reference evidence="2" key="2">
    <citation type="submission" date="2016-06" db="EMBL/GenBank/DDBJ databases">
        <title>The genome of a short-lived fish provides insights into sex chromosome evolution and the genetic control of aging.</title>
        <authorList>
            <person name="Reichwald K."/>
            <person name="Felder M."/>
            <person name="Petzold A."/>
            <person name="Koch P."/>
            <person name="Groth M."/>
            <person name="Platzer M."/>
        </authorList>
    </citation>
    <scope>NUCLEOTIDE SEQUENCE</scope>
    <source>
        <tissue evidence="2">Brain</tissue>
    </source>
</reference>
<reference evidence="2" key="1">
    <citation type="submission" date="2016-05" db="EMBL/GenBank/DDBJ databases">
        <authorList>
            <person name="Lavstsen T."/>
            <person name="Jespersen J.S."/>
        </authorList>
    </citation>
    <scope>NUCLEOTIDE SEQUENCE</scope>
    <source>
        <tissue evidence="2">Brain</tissue>
    </source>
</reference>
<accession>A0A1A8HC90</accession>
<protein>
    <submittedName>
        <fullName evidence="2">Uncharacterized protein</fullName>
    </submittedName>
</protein>
<sequence>ACLRAHEWGKKAWRGTGGASVSGFSPPVTSIMTNHACGKSPQADSIHQSEAPPNDRHEFEPANQSAVGVLDLFSMKQSASGRTLKK</sequence>
<proteinExistence type="predicted"/>
<evidence type="ECO:0000313" key="2">
    <source>
        <dbReference type="EMBL" id="SBQ80982.1"/>
    </source>
</evidence>